<protein>
    <submittedName>
        <fullName evidence="1">Uncharacterized protein</fullName>
    </submittedName>
</protein>
<proteinExistence type="predicted"/>
<evidence type="ECO:0000313" key="1">
    <source>
        <dbReference type="EMBL" id="EBR9859098.1"/>
    </source>
</evidence>
<organism evidence="1">
    <name type="scientific">Salmonella enterica subsp. enterica serovar Chester</name>
    <dbReference type="NCBI Taxonomy" id="149386"/>
    <lineage>
        <taxon>Bacteria</taxon>
        <taxon>Pseudomonadati</taxon>
        <taxon>Pseudomonadota</taxon>
        <taxon>Gammaproteobacteria</taxon>
        <taxon>Enterobacterales</taxon>
        <taxon>Enterobacteriaceae</taxon>
        <taxon>Salmonella</taxon>
    </lineage>
</organism>
<name>A0A5U8SXG3_SALET</name>
<accession>A0A5U8SXG3</accession>
<sequence length="65" mass="7263">MTEKYEVTATKKDGTTYHGLMTTKEPRITNGLIGIAGLDGSWTYIAPDEISDIRYIPVVEEKSKE</sequence>
<gene>
    <name evidence="1" type="ORF">DS524_25465</name>
</gene>
<reference evidence="1" key="1">
    <citation type="submission" date="2018-07" db="EMBL/GenBank/DDBJ databases">
        <authorList>
            <person name="Ashton P.M."/>
            <person name="Dallman T."/>
            <person name="Nair S."/>
            <person name="De Pinna E."/>
            <person name="Peters T."/>
            <person name="Grant K."/>
        </authorList>
    </citation>
    <scope>NUCLEOTIDE SEQUENCE</scope>
    <source>
        <strain evidence="1">296838</strain>
    </source>
</reference>
<comment type="caution">
    <text evidence="1">The sequence shown here is derived from an EMBL/GenBank/DDBJ whole genome shotgun (WGS) entry which is preliminary data.</text>
</comment>
<dbReference type="AlphaFoldDB" id="A0A5U8SXG3"/>
<dbReference type="EMBL" id="AAGUAT010000097">
    <property type="protein sequence ID" value="EBR9859098.1"/>
    <property type="molecule type" value="Genomic_DNA"/>
</dbReference>